<comment type="caution">
    <text evidence="2">The sequence shown here is derived from an EMBL/GenBank/DDBJ whole genome shotgun (WGS) entry which is preliminary data.</text>
</comment>
<feature type="compositionally biased region" description="Basic and acidic residues" evidence="1">
    <location>
        <begin position="36"/>
        <end position="45"/>
    </location>
</feature>
<feature type="region of interest" description="Disordered" evidence="1">
    <location>
        <begin position="36"/>
        <end position="131"/>
    </location>
</feature>
<accession>A0A4S2KH14</accession>
<organism evidence="2 3">
    <name type="scientific">Temnothorax longispinosus</name>
    <dbReference type="NCBI Taxonomy" id="300112"/>
    <lineage>
        <taxon>Eukaryota</taxon>
        <taxon>Metazoa</taxon>
        <taxon>Ecdysozoa</taxon>
        <taxon>Arthropoda</taxon>
        <taxon>Hexapoda</taxon>
        <taxon>Insecta</taxon>
        <taxon>Pterygota</taxon>
        <taxon>Neoptera</taxon>
        <taxon>Endopterygota</taxon>
        <taxon>Hymenoptera</taxon>
        <taxon>Apocrita</taxon>
        <taxon>Aculeata</taxon>
        <taxon>Formicoidea</taxon>
        <taxon>Formicidae</taxon>
        <taxon>Myrmicinae</taxon>
        <taxon>Temnothorax</taxon>
    </lineage>
</organism>
<feature type="non-terminal residue" evidence="2">
    <location>
        <position position="140"/>
    </location>
</feature>
<proteinExistence type="predicted"/>
<feature type="compositionally biased region" description="Basic and acidic residues" evidence="1">
    <location>
        <begin position="109"/>
        <end position="127"/>
    </location>
</feature>
<feature type="non-terminal residue" evidence="2">
    <location>
        <position position="1"/>
    </location>
</feature>
<evidence type="ECO:0000313" key="2">
    <source>
        <dbReference type="EMBL" id="TGZ48753.1"/>
    </source>
</evidence>
<evidence type="ECO:0000313" key="3">
    <source>
        <dbReference type="Proteomes" id="UP000310200"/>
    </source>
</evidence>
<name>A0A4S2KH14_9HYME</name>
<reference evidence="2 3" key="1">
    <citation type="journal article" date="2019" name="Philos. Trans. R. Soc. Lond., B, Biol. Sci.">
        <title>Ant behaviour and brain gene expression of defending hosts depend on the ecological success of the intruding social parasite.</title>
        <authorList>
            <person name="Kaur R."/>
            <person name="Stoldt M."/>
            <person name="Jongepier E."/>
            <person name="Feldmeyer B."/>
            <person name="Menzel F."/>
            <person name="Bornberg-Bauer E."/>
            <person name="Foitzik S."/>
        </authorList>
    </citation>
    <scope>NUCLEOTIDE SEQUENCE [LARGE SCALE GENOMIC DNA]</scope>
    <source>
        <tissue evidence="2">Whole body</tissue>
    </source>
</reference>
<feature type="compositionally biased region" description="Basic and acidic residues" evidence="1">
    <location>
        <begin position="65"/>
        <end position="101"/>
    </location>
</feature>
<protein>
    <submittedName>
        <fullName evidence="2">Uncharacterized protein</fullName>
    </submittedName>
</protein>
<dbReference type="AlphaFoldDB" id="A0A4S2KH14"/>
<dbReference type="EMBL" id="QBLH01002326">
    <property type="protein sequence ID" value="TGZ48753.1"/>
    <property type="molecule type" value="Genomic_DNA"/>
</dbReference>
<dbReference type="Proteomes" id="UP000310200">
    <property type="component" value="Unassembled WGS sequence"/>
</dbReference>
<evidence type="ECO:0000256" key="1">
    <source>
        <dbReference type="SAM" id="MobiDB-lite"/>
    </source>
</evidence>
<gene>
    <name evidence="2" type="ORF">DBV15_06803</name>
</gene>
<sequence>RRESEKRGQNLAIHLSLSVSPAALWASLDVRENGFAEIPQRHGESTETMTTTTNSQRGRHSGISGRREKARERRGRVGDERVWKTQHQRDGRRKCEREGPKGEATASRDGGERTWRRVDKRGDKRAPVEGARVRQCWRML</sequence>
<keyword evidence="3" id="KW-1185">Reference proteome</keyword>